<protein>
    <submittedName>
        <fullName evidence="6">Helix-turn-helix domain-containing protein</fullName>
    </submittedName>
</protein>
<dbReference type="InterPro" id="IPR009057">
    <property type="entry name" value="Homeodomain-like_sf"/>
</dbReference>
<keyword evidence="4" id="KW-0812">Transmembrane</keyword>
<dbReference type="PROSITE" id="PS00041">
    <property type="entry name" value="HTH_ARAC_FAMILY_1"/>
    <property type="match status" value="1"/>
</dbReference>
<evidence type="ECO:0000313" key="6">
    <source>
        <dbReference type="EMBL" id="MFD2114907.1"/>
    </source>
</evidence>
<dbReference type="PANTHER" id="PTHR43280:SF28">
    <property type="entry name" value="HTH-TYPE TRANSCRIPTIONAL ACTIVATOR RHAS"/>
    <property type="match status" value="1"/>
</dbReference>
<dbReference type="SMART" id="SM00342">
    <property type="entry name" value="HTH_ARAC"/>
    <property type="match status" value="1"/>
</dbReference>
<dbReference type="InterPro" id="IPR018060">
    <property type="entry name" value="HTH_AraC"/>
</dbReference>
<organism evidence="6 7">
    <name type="scientific">Paenibacillus yanchengensis</name>
    <dbReference type="NCBI Taxonomy" id="2035833"/>
    <lineage>
        <taxon>Bacteria</taxon>
        <taxon>Bacillati</taxon>
        <taxon>Bacillota</taxon>
        <taxon>Bacilli</taxon>
        <taxon>Bacillales</taxon>
        <taxon>Paenibacillaceae</taxon>
        <taxon>Paenibacillus</taxon>
    </lineage>
</organism>
<keyword evidence="7" id="KW-1185">Reference proteome</keyword>
<evidence type="ECO:0000259" key="5">
    <source>
        <dbReference type="PROSITE" id="PS01124"/>
    </source>
</evidence>
<keyword evidence="4" id="KW-0472">Membrane</keyword>
<dbReference type="SUPFAM" id="SSF46689">
    <property type="entry name" value="Homeodomain-like"/>
    <property type="match status" value="1"/>
</dbReference>
<dbReference type="EMBL" id="JBHUHO010000010">
    <property type="protein sequence ID" value="MFD2114907.1"/>
    <property type="molecule type" value="Genomic_DNA"/>
</dbReference>
<evidence type="ECO:0000256" key="1">
    <source>
        <dbReference type="ARBA" id="ARBA00023015"/>
    </source>
</evidence>
<dbReference type="Pfam" id="PF12833">
    <property type="entry name" value="HTH_18"/>
    <property type="match status" value="1"/>
</dbReference>
<dbReference type="Gene3D" id="1.10.10.60">
    <property type="entry name" value="Homeodomain-like"/>
    <property type="match status" value="2"/>
</dbReference>
<name>A0ABW4YGU6_9BACL</name>
<proteinExistence type="predicted"/>
<feature type="transmembrane region" description="Helical" evidence="4">
    <location>
        <begin position="283"/>
        <end position="306"/>
    </location>
</feature>
<dbReference type="InterPro" id="IPR018062">
    <property type="entry name" value="HTH_AraC-typ_CS"/>
</dbReference>
<evidence type="ECO:0000313" key="7">
    <source>
        <dbReference type="Proteomes" id="UP001597362"/>
    </source>
</evidence>
<accession>A0ABW4YGU6</accession>
<comment type="caution">
    <text evidence="6">The sequence shown here is derived from an EMBL/GenBank/DDBJ whole genome shotgun (WGS) entry which is preliminary data.</text>
</comment>
<evidence type="ECO:0000256" key="3">
    <source>
        <dbReference type="ARBA" id="ARBA00023163"/>
    </source>
</evidence>
<evidence type="ECO:0000256" key="2">
    <source>
        <dbReference type="ARBA" id="ARBA00023125"/>
    </source>
</evidence>
<dbReference type="PROSITE" id="PS01124">
    <property type="entry name" value="HTH_ARAC_FAMILY_2"/>
    <property type="match status" value="1"/>
</dbReference>
<dbReference type="Proteomes" id="UP001597362">
    <property type="component" value="Unassembled WGS sequence"/>
</dbReference>
<sequence length="729" mass="83779">MVRIIRKVYKNFQQSSVVLKFFIINMLFMLLLSSLLIFIHNFINQTAHQQMLHANETFLKQFSTQFKGDWLTIKNAVFKLGSSLDTNQINRNQTFDSNYYLAISKYKSKTNEINLQLPFSAQISTYFPEKDLVIGYDGSSSLEIFYKTLADKNGAETCKCIHEGNDAEQIFSLPKTMIYTYRMYPEGSIFIQINKADLIAYLKDATMLLNNDIVLFDKNKEVIVSTAAYSESGYANNNDLSVNNLFPKNGQYTAPEGTFGLFSYSVLISDSTIKDSLRQARTFSVILFAIFTVTNIILVIVNASMFHPLRKITKTLQSALTTSTKNEYDIITNKINELHTATGTMKQTLNEQSNIMEQNMLLHLISGRHYKSDPTLLHSIQQKFDSYIVIALIESTNDGKYSDKAADLLAQWLEESHLFYRLPIHAATHTFIVQSTKDGYMAQKQQLEELLQQNFSYANAEQFVILCGISAVHHKIEQLVTANTQANQAIMKHRVQFAEAIHVLDFKPKYSQTAAISQLSMDKEQELINYTLKGNKDAIELFFEKTILKAQPPHTFEQAKNILRYLHDLLYVIMNSKKINDSDIGIDHDLYIHSFNLPYLYEQILKGYLYIAEQNALPSSLLMDQILEFIQTNYDNPDLTLTYVADHFSITHVYLSMYFRKNADTNFNHYLHRVRIEQAIKLIETKPDLAMKDVAQRVGYSNVGTFIRHFKKISGTTPAQHHKFQNLDK</sequence>
<feature type="domain" description="HTH araC/xylS-type" evidence="5">
    <location>
        <begin position="624"/>
        <end position="724"/>
    </location>
</feature>
<keyword evidence="3" id="KW-0804">Transcription</keyword>
<keyword evidence="2" id="KW-0238">DNA-binding</keyword>
<keyword evidence="4" id="KW-1133">Transmembrane helix</keyword>
<evidence type="ECO:0000256" key="4">
    <source>
        <dbReference type="SAM" id="Phobius"/>
    </source>
</evidence>
<keyword evidence="1" id="KW-0805">Transcription regulation</keyword>
<dbReference type="RefSeq" id="WP_377769933.1">
    <property type="nucleotide sequence ID" value="NZ_JBHUHO010000010.1"/>
</dbReference>
<feature type="transmembrane region" description="Helical" evidence="4">
    <location>
        <begin position="21"/>
        <end position="43"/>
    </location>
</feature>
<reference evidence="7" key="1">
    <citation type="journal article" date="2019" name="Int. J. Syst. Evol. Microbiol.">
        <title>The Global Catalogue of Microorganisms (GCM) 10K type strain sequencing project: providing services to taxonomists for standard genome sequencing and annotation.</title>
        <authorList>
            <consortium name="The Broad Institute Genomics Platform"/>
            <consortium name="The Broad Institute Genome Sequencing Center for Infectious Disease"/>
            <person name="Wu L."/>
            <person name="Ma J."/>
        </authorList>
    </citation>
    <scope>NUCLEOTIDE SEQUENCE [LARGE SCALE GENOMIC DNA]</scope>
    <source>
        <strain evidence="7">GH52</strain>
    </source>
</reference>
<dbReference type="PANTHER" id="PTHR43280">
    <property type="entry name" value="ARAC-FAMILY TRANSCRIPTIONAL REGULATOR"/>
    <property type="match status" value="1"/>
</dbReference>
<gene>
    <name evidence="6" type="ORF">ACFSJH_04015</name>
</gene>